<evidence type="ECO:0000256" key="1">
    <source>
        <dbReference type="ARBA" id="ARBA00022729"/>
    </source>
</evidence>
<evidence type="ECO:0000259" key="3">
    <source>
        <dbReference type="Pfam" id="PF18962"/>
    </source>
</evidence>
<proteinExistence type="predicted"/>
<feature type="chain" id="PRO_5045134880" evidence="2">
    <location>
        <begin position="29"/>
        <end position="344"/>
    </location>
</feature>
<feature type="domain" description="Secretion system C-terminal sorting" evidence="3">
    <location>
        <begin position="276"/>
        <end position="342"/>
    </location>
</feature>
<accession>A0ABU1LI51</accession>
<keyword evidence="5" id="KW-1185">Reference proteome</keyword>
<sequence>MFGKLQVVMQKIGVGLGLLMSTAGYINAQQCTDPGTNTGDLGCVTFNYNGQSVTYTTVRGADGKIWLQQNLGSAKVASSFDDADSFGDLFQWGRWDDGHQLRTSATTTIPSTNSPAGLAGVNSFIIGSGSASWWVTNATSDAWNANNKTEATAAIGADPCMAIGQGWRLPKTAEWVTLVGAEGITNPSSAYLSYLKLPAGGYRSNTTGNFTYVGQRGYFWSSDTANTGGKFLYVGSTIVTPTSGGARGQGESVRCIKDFTGLATSDISLKINSIELYPNPTKGILNIKADSSIENLNIINAVGQKINAQFSNNQINMQGLSNGMYIVELKLKNGEAISKKVIKN</sequence>
<dbReference type="Pfam" id="PF18962">
    <property type="entry name" value="Por_Secre_tail"/>
    <property type="match status" value="1"/>
</dbReference>
<evidence type="ECO:0000313" key="5">
    <source>
        <dbReference type="Proteomes" id="UP001184853"/>
    </source>
</evidence>
<gene>
    <name evidence="4" type="ORF">J2781_003347</name>
</gene>
<dbReference type="Proteomes" id="UP001184853">
    <property type="component" value="Unassembled WGS sequence"/>
</dbReference>
<dbReference type="RefSeq" id="WP_115983049.1">
    <property type="nucleotide sequence ID" value="NZ_JAVDQS010000011.1"/>
</dbReference>
<comment type="caution">
    <text evidence="4">The sequence shown here is derived from an EMBL/GenBank/DDBJ whole genome shotgun (WGS) entry which is preliminary data.</text>
</comment>
<dbReference type="EMBL" id="JAVDQS010000011">
    <property type="protein sequence ID" value="MDR6406389.1"/>
    <property type="molecule type" value="Genomic_DNA"/>
</dbReference>
<feature type="signal peptide" evidence="2">
    <location>
        <begin position="1"/>
        <end position="28"/>
    </location>
</feature>
<name>A0ABU1LI51_9FLAO</name>
<evidence type="ECO:0000313" key="4">
    <source>
        <dbReference type="EMBL" id="MDR6406389.1"/>
    </source>
</evidence>
<evidence type="ECO:0000256" key="2">
    <source>
        <dbReference type="SAM" id="SignalP"/>
    </source>
</evidence>
<organism evidence="4 5">
    <name type="scientific">Chryseobacterium geocarposphaerae</name>
    <dbReference type="NCBI Taxonomy" id="1416776"/>
    <lineage>
        <taxon>Bacteria</taxon>
        <taxon>Pseudomonadati</taxon>
        <taxon>Bacteroidota</taxon>
        <taxon>Flavobacteriia</taxon>
        <taxon>Flavobacteriales</taxon>
        <taxon>Weeksellaceae</taxon>
        <taxon>Chryseobacterium group</taxon>
        <taxon>Chryseobacterium</taxon>
    </lineage>
</organism>
<keyword evidence="1 2" id="KW-0732">Signal</keyword>
<reference evidence="4 5" key="1">
    <citation type="submission" date="2023-07" db="EMBL/GenBank/DDBJ databases">
        <title>Sorghum-associated microbial communities from plants grown in Nebraska, USA.</title>
        <authorList>
            <person name="Schachtman D."/>
        </authorList>
    </citation>
    <scope>NUCLEOTIDE SEQUENCE [LARGE SCALE GENOMIC DNA]</scope>
    <source>
        <strain evidence="4 5">DS1709</strain>
    </source>
</reference>
<dbReference type="NCBIfam" id="TIGR04183">
    <property type="entry name" value="Por_Secre_tail"/>
    <property type="match status" value="1"/>
</dbReference>
<protein>
    <submittedName>
        <fullName evidence="4">Uncharacterized protein (TIGR02145 family)</fullName>
    </submittedName>
</protein>
<dbReference type="InterPro" id="IPR026444">
    <property type="entry name" value="Secre_tail"/>
</dbReference>